<dbReference type="Proteomes" id="UP000325516">
    <property type="component" value="Chromosome"/>
</dbReference>
<protein>
    <recommendedName>
        <fullName evidence="2">CAAX prenyl protease 2/Lysostaphin resistance protein A-like domain-containing protein</fullName>
    </recommendedName>
</protein>
<dbReference type="InterPro" id="IPR003675">
    <property type="entry name" value="Rce1/LyrA-like_dom"/>
</dbReference>
<feature type="transmembrane region" description="Helical" evidence="1">
    <location>
        <begin position="92"/>
        <end position="113"/>
    </location>
</feature>
<feature type="transmembrane region" description="Helical" evidence="1">
    <location>
        <begin position="184"/>
        <end position="204"/>
    </location>
</feature>
<proteinExistence type="predicted"/>
<feature type="transmembrane region" description="Helical" evidence="1">
    <location>
        <begin position="21"/>
        <end position="40"/>
    </location>
</feature>
<dbReference type="KEGG" id="mlz:F6J85_10675"/>
<dbReference type="AlphaFoldDB" id="A0A5J6L4P4"/>
<keyword evidence="1" id="KW-0472">Membrane</keyword>
<feature type="transmembrane region" description="Helical" evidence="1">
    <location>
        <begin position="237"/>
        <end position="254"/>
    </location>
</feature>
<feature type="transmembrane region" description="Helical" evidence="1">
    <location>
        <begin position="161"/>
        <end position="178"/>
    </location>
</feature>
<sequence>MRLIRRSANRPTRPVRREVADIGWFLAILFATSAVFYVVGPLIGSLSSVTRANVPAAALMFVCPAIAAVVVAARTRSLRQLGARLTARPRGVFTGVVALVTMPVVLVVSAVVTRHGDGFEAPGTAALGLAGVFLVSAFAEQVGWTAFLLPRLLAITGELRCGLFIGVVWAVWHVIPLVQAGHAASWIVGQCVFTVVLMLLLVRLTVAGGSVWWAVICQASSNLAWALSPAAGSGYDPWVTAALTAAVVAVLYGLTLRSSKRGDGGEAAAPSPMPRARRA</sequence>
<dbReference type="EMBL" id="CP044232">
    <property type="protein sequence ID" value="QEW03518.1"/>
    <property type="molecule type" value="Genomic_DNA"/>
</dbReference>
<keyword evidence="1" id="KW-0812">Transmembrane</keyword>
<dbReference type="Pfam" id="PF02517">
    <property type="entry name" value="Rce1-like"/>
    <property type="match status" value="1"/>
</dbReference>
<organism evidence="3 4">
    <name type="scientific">Microbacterium lushaniae</name>
    <dbReference type="NCBI Taxonomy" id="2614639"/>
    <lineage>
        <taxon>Bacteria</taxon>
        <taxon>Bacillati</taxon>
        <taxon>Actinomycetota</taxon>
        <taxon>Actinomycetes</taxon>
        <taxon>Micrococcales</taxon>
        <taxon>Microbacteriaceae</taxon>
        <taxon>Microbacterium</taxon>
    </lineage>
</organism>
<feature type="transmembrane region" description="Helical" evidence="1">
    <location>
        <begin position="211"/>
        <end position="231"/>
    </location>
</feature>
<dbReference type="GO" id="GO:0080120">
    <property type="term" value="P:CAAX-box protein maturation"/>
    <property type="evidence" value="ECO:0007669"/>
    <property type="project" value="UniProtKB-ARBA"/>
</dbReference>
<dbReference type="RefSeq" id="WP_150924961.1">
    <property type="nucleotide sequence ID" value="NZ_CP044232.1"/>
</dbReference>
<reference evidence="4" key="1">
    <citation type="submission" date="2019-09" db="EMBL/GenBank/DDBJ databases">
        <title>Mumia zhuanghuii sp. nov. isolated from the intestinal contents of plateau pika (Ochotona curzoniae) in the Qinghai-Tibet plateau of China.</title>
        <authorList>
            <person name="Tian Z."/>
        </authorList>
    </citation>
    <scope>NUCLEOTIDE SEQUENCE [LARGE SCALE GENOMIC DNA]</scope>
    <source>
        <strain evidence="4">L-031</strain>
    </source>
</reference>
<gene>
    <name evidence="3" type="ORF">F6J85_10675</name>
</gene>
<accession>A0A5J6L4P4</accession>
<dbReference type="GO" id="GO:0004175">
    <property type="term" value="F:endopeptidase activity"/>
    <property type="evidence" value="ECO:0007669"/>
    <property type="project" value="UniProtKB-ARBA"/>
</dbReference>
<feature type="transmembrane region" description="Helical" evidence="1">
    <location>
        <begin position="52"/>
        <end position="72"/>
    </location>
</feature>
<feature type="domain" description="CAAX prenyl protease 2/Lysostaphin resistance protein A-like" evidence="2">
    <location>
        <begin position="125"/>
        <end position="223"/>
    </location>
</feature>
<evidence type="ECO:0000256" key="1">
    <source>
        <dbReference type="SAM" id="Phobius"/>
    </source>
</evidence>
<evidence type="ECO:0000313" key="4">
    <source>
        <dbReference type="Proteomes" id="UP000325516"/>
    </source>
</evidence>
<evidence type="ECO:0000313" key="3">
    <source>
        <dbReference type="EMBL" id="QEW03518.1"/>
    </source>
</evidence>
<name>A0A5J6L4P4_9MICO</name>
<feature type="transmembrane region" description="Helical" evidence="1">
    <location>
        <begin position="125"/>
        <end position="149"/>
    </location>
</feature>
<keyword evidence="1" id="KW-1133">Transmembrane helix</keyword>
<keyword evidence="4" id="KW-1185">Reference proteome</keyword>
<evidence type="ECO:0000259" key="2">
    <source>
        <dbReference type="Pfam" id="PF02517"/>
    </source>
</evidence>